<gene>
    <name evidence="2" type="ORF">IDM40_14290</name>
</gene>
<comment type="similarity">
    <text evidence="1">Belongs to the bacterial solute-binding protein 8 family.</text>
</comment>
<dbReference type="InterPro" id="IPR054828">
    <property type="entry name" value="Vit_B12_bind_prot"/>
</dbReference>
<dbReference type="SUPFAM" id="SSF53807">
    <property type="entry name" value="Helical backbone' metal receptor"/>
    <property type="match status" value="1"/>
</dbReference>
<reference evidence="2 3" key="1">
    <citation type="submission" date="2020-09" db="EMBL/GenBank/DDBJ databases">
        <title>Diversity and distribution of actinomycetes associated with coral in the coast of Hainan.</title>
        <authorList>
            <person name="Li F."/>
        </authorList>
    </citation>
    <scope>NUCLEOTIDE SEQUENCE [LARGE SCALE GENOMIC DNA]</scope>
    <source>
        <strain evidence="2 3">HNM0947</strain>
    </source>
</reference>
<dbReference type="EMBL" id="JADBGI010000011">
    <property type="protein sequence ID" value="MBE2999866.1"/>
    <property type="molecule type" value="Genomic_DNA"/>
</dbReference>
<dbReference type="Gene3D" id="3.40.50.1980">
    <property type="entry name" value="Nitrogenase molybdenum iron protein domain"/>
    <property type="match status" value="2"/>
</dbReference>
<evidence type="ECO:0000313" key="2">
    <source>
        <dbReference type="EMBL" id="MBE2999866.1"/>
    </source>
</evidence>
<dbReference type="NCBIfam" id="NF038402">
    <property type="entry name" value="TroA_like"/>
    <property type="match status" value="1"/>
</dbReference>
<sequence>MTILEDDLGHPVRLDTPPARVVSLVPSLTETLAHSSPGLLTAATVWCTHPAGLDVERVRGTKNPHVSRIVELAPDLVVANREENRRRHVETLREAGIPVWVTDIRTVPDAFVSLRRLLHVCGLPVPDWLPEAERLWSTPPPDGPRVAVPIWRDPWMFVGADTFAHDVLARLGAVNVCAGLEGRYPAAPPDDLAPDLAVLPDEPYAFGPDDGPEAFSVPSALVSGRDLTWYGPSLVEAHAHLSNALRNRP</sequence>
<dbReference type="InterPro" id="IPR050902">
    <property type="entry name" value="ABC_Transporter_SBP"/>
</dbReference>
<dbReference type="PANTHER" id="PTHR30535:SF35">
    <property type="entry name" value="PERIPLASMIC BINDING PROTEIN"/>
    <property type="match status" value="1"/>
</dbReference>
<evidence type="ECO:0000256" key="1">
    <source>
        <dbReference type="ARBA" id="ARBA00008814"/>
    </source>
</evidence>
<organism evidence="2 3">
    <name type="scientific">Nocardiopsis coralli</name>
    <dbReference type="NCBI Taxonomy" id="2772213"/>
    <lineage>
        <taxon>Bacteria</taxon>
        <taxon>Bacillati</taxon>
        <taxon>Actinomycetota</taxon>
        <taxon>Actinomycetes</taxon>
        <taxon>Streptosporangiales</taxon>
        <taxon>Nocardiopsidaceae</taxon>
        <taxon>Nocardiopsis</taxon>
    </lineage>
</organism>
<evidence type="ECO:0000313" key="3">
    <source>
        <dbReference type="Proteomes" id="UP000806528"/>
    </source>
</evidence>
<comment type="caution">
    <text evidence="2">The sequence shown here is derived from an EMBL/GenBank/DDBJ whole genome shotgun (WGS) entry which is preliminary data.</text>
</comment>
<keyword evidence="3" id="KW-1185">Reference proteome</keyword>
<accession>A0ABR9P7R5</accession>
<dbReference type="PANTHER" id="PTHR30535">
    <property type="entry name" value="VITAMIN B12-BINDING PROTEIN"/>
    <property type="match status" value="1"/>
</dbReference>
<name>A0ABR9P7R5_9ACTN</name>
<dbReference type="RefSeq" id="WP_193122483.1">
    <property type="nucleotide sequence ID" value="NZ_JADBGI010000011.1"/>
</dbReference>
<protein>
    <submittedName>
        <fullName evidence="2">Cobalamin-binding protein</fullName>
    </submittedName>
</protein>
<proteinExistence type="inferred from homology"/>
<dbReference type="Proteomes" id="UP000806528">
    <property type="component" value="Unassembled WGS sequence"/>
</dbReference>